<feature type="signal peptide" evidence="1">
    <location>
        <begin position="1"/>
        <end position="21"/>
    </location>
</feature>
<feature type="domain" description="SPOR" evidence="2">
    <location>
        <begin position="79"/>
        <end position="156"/>
    </location>
</feature>
<comment type="caution">
    <text evidence="3">The sequence shown here is derived from an EMBL/GenBank/DDBJ whole genome shotgun (WGS) entry which is preliminary data.</text>
</comment>
<keyword evidence="1" id="KW-0732">Signal</keyword>
<protein>
    <submittedName>
        <fullName evidence="3">SPOR domain-containing protein</fullName>
    </submittedName>
</protein>
<dbReference type="EMBL" id="JAPOHD010000020">
    <property type="protein sequence ID" value="MCY1720800.1"/>
    <property type="molecule type" value="Genomic_DNA"/>
</dbReference>
<dbReference type="AlphaFoldDB" id="A0A9X3FD58"/>
<reference evidence="3" key="1">
    <citation type="submission" date="2022-11" db="EMBL/GenBank/DDBJ databases">
        <title>Marilongibacter aestuarii gen. nov., sp. nov., isolated from tidal flat sediment.</title>
        <authorList>
            <person name="Jiayan W."/>
        </authorList>
    </citation>
    <scope>NUCLEOTIDE SEQUENCE</scope>
    <source>
        <strain evidence="3">Z1-6</strain>
    </source>
</reference>
<dbReference type="GO" id="GO:0042834">
    <property type="term" value="F:peptidoglycan binding"/>
    <property type="evidence" value="ECO:0007669"/>
    <property type="project" value="InterPro"/>
</dbReference>
<sequence length="158" mass="17768">MNRIILLLTAMVFIVSSCKTMKQPAQSEYTSDPTTETKVFTVPGTATETKAEPAPVVDEKPIAVRKEQVSFTNQSEQTANADNTFFVIIGSFGQLDNAKNYRATLLEEGFTPIILHSETGYYRVCVNSYKKESEARSRVSQIRQGFPKYSDVWLLIKE</sequence>
<feature type="chain" id="PRO_5040858640" evidence="1">
    <location>
        <begin position="22"/>
        <end position="158"/>
    </location>
</feature>
<dbReference type="PROSITE" id="PS51257">
    <property type="entry name" value="PROKAR_LIPOPROTEIN"/>
    <property type="match status" value="1"/>
</dbReference>
<evidence type="ECO:0000313" key="3">
    <source>
        <dbReference type="EMBL" id="MCY1720800.1"/>
    </source>
</evidence>
<evidence type="ECO:0000256" key="1">
    <source>
        <dbReference type="SAM" id="SignalP"/>
    </source>
</evidence>
<evidence type="ECO:0000313" key="4">
    <source>
        <dbReference type="Proteomes" id="UP001145087"/>
    </source>
</evidence>
<dbReference type="SUPFAM" id="SSF110997">
    <property type="entry name" value="Sporulation related repeat"/>
    <property type="match status" value="1"/>
</dbReference>
<dbReference type="PROSITE" id="PS51724">
    <property type="entry name" value="SPOR"/>
    <property type="match status" value="1"/>
</dbReference>
<dbReference type="InterPro" id="IPR036680">
    <property type="entry name" value="SPOR-like_sf"/>
</dbReference>
<dbReference type="RefSeq" id="WP_343333133.1">
    <property type="nucleotide sequence ID" value="NZ_JAPOHD010000020.1"/>
</dbReference>
<evidence type="ECO:0000259" key="2">
    <source>
        <dbReference type="PROSITE" id="PS51724"/>
    </source>
</evidence>
<dbReference type="InterPro" id="IPR007730">
    <property type="entry name" value="SPOR-like_dom"/>
</dbReference>
<accession>A0A9X3FD58</accession>
<organism evidence="3 4">
    <name type="scientific">Draconibacterium aestuarii</name>
    <dbReference type="NCBI Taxonomy" id="2998507"/>
    <lineage>
        <taxon>Bacteria</taxon>
        <taxon>Pseudomonadati</taxon>
        <taxon>Bacteroidota</taxon>
        <taxon>Bacteroidia</taxon>
        <taxon>Marinilabiliales</taxon>
        <taxon>Prolixibacteraceae</taxon>
        <taxon>Draconibacterium</taxon>
    </lineage>
</organism>
<proteinExistence type="predicted"/>
<gene>
    <name evidence="3" type="ORF">OU798_10620</name>
</gene>
<dbReference type="Gene3D" id="3.30.70.1070">
    <property type="entry name" value="Sporulation related repeat"/>
    <property type="match status" value="1"/>
</dbReference>
<name>A0A9X3FD58_9BACT</name>
<dbReference type="Pfam" id="PF05036">
    <property type="entry name" value="SPOR"/>
    <property type="match status" value="1"/>
</dbReference>
<dbReference type="Proteomes" id="UP001145087">
    <property type="component" value="Unassembled WGS sequence"/>
</dbReference>
<keyword evidence="4" id="KW-1185">Reference proteome</keyword>